<reference evidence="2" key="1">
    <citation type="submission" date="2018-05" db="EMBL/GenBank/DDBJ databases">
        <authorList>
            <person name="Lanie J.A."/>
            <person name="Ng W.-L."/>
            <person name="Kazmierczak K.M."/>
            <person name="Andrzejewski T.M."/>
            <person name="Davidsen T.M."/>
            <person name="Wayne K.J."/>
            <person name="Tettelin H."/>
            <person name="Glass J.I."/>
            <person name="Rusch D."/>
            <person name="Podicherti R."/>
            <person name="Tsui H.-C.T."/>
            <person name="Winkler M.E."/>
        </authorList>
    </citation>
    <scope>NUCLEOTIDE SEQUENCE</scope>
</reference>
<dbReference type="AlphaFoldDB" id="A0A382X2H3"/>
<dbReference type="Pfam" id="PF05099">
    <property type="entry name" value="TerB"/>
    <property type="match status" value="1"/>
</dbReference>
<evidence type="ECO:0000259" key="1">
    <source>
        <dbReference type="Pfam" id="PF05099"/>
    </source>
</evidence>
<dbReference type="InterPro" id="IPR029024">
    <property type="entry name" value="TerB-like"/>
</dbReference>
<protein>
    <recommendedName>
        <fullName evidence="1">Co-chaperone DjlA N-terminal domain-containing protein</fullName>
    </recommendedName>
</protein>
<dbReference type="SUPFAM" id="SSF158682">
    <property type="entry name" value="TerB-like"/>
    <property type="match status" value="1"/>
</dbReference>
<dbReference type="Gene3D" id="1.10.3680.10">
    <property type="entry name" value="TerB-like"/>
    <property type="match status" value="1"/>
</dbReference>
<sequence length="138" mass="15755">MNNPPKELNVGHMLSYIYYFFAKFGDGQIVMEEQQSIYETITEWMGKDSSFEENKKVLLEAWDWFDGCEDYEKPDVLENVMSVLKKSDALPNDMLPLILADLVKLAKADGEISGNETALILRIAHSLEIDMAYIKALL</sequence>
<dbReference type="EMBL" id="UINC01164366">
    <property type="protein sequence ID" value="SVD65183.1"/>
    <property type="molecule type" value="Genomic_DNA"/>
</dbReference>
<gene>
    <name evidence="2" type="ORF">METZ01_LOCUS418037</name>
</gene>
<dbReference type="InterPro" id="IPR007791">
    <property type="entry name" value="DjlA_N"/>
</dbReference>
<name>A0A382X2H3_9ZZZZ</name>
<proteinExistence type="predicted"/>
<accession>A0A382X2H3</accession>
<evidence type="ECO:0000313" key="2">
    <source>
        <dbReference type="EMBL" id="SVD65183.1"/>
    </source>
</evidence>
<feature type="domain" description="Co-chaperone DjlA N-terminal" evidence="1">
    <location>
        <begin position="26"/>
        <end position="132"/>
    </location>
</feature>
<organism evidence="2">
    <name type="scientific">marine metagenome</name>
    <dbReference type="NCBI Taxonomy" id="408172"/>
    <lineage>
        <taxon>unclassified sequences</taxon>
        <taxon>metagenomes</taxon>
        <taxon>ecological metagenomes</taxon>
    </lineage>
</organism>